<feature type="transmembrane region" description="Helical" evidence="12">
    <location>
        <begin position="132"/>
        <end position="156"/>
    </location>
</feature>
<evidence type="ECO:0000256" key="8">
    <source>
        <dbReference type="ARBA" id="ARBA00022777"/>
    </source>
</evidence>
<dbReference type="InterPro" id="IPR036878">
    <property type="entry name" value="Glu_permease_IIB"/>
</dbReference>
<dbReference type="Gene3D" id="3.30.1360.60">
    <property type="entry name" value="Glucose permease domain IIB"/>
    <property type="match status" value="1"/>
</dbReference>
<keyword evidence="3" id="KW-1003">Cell membrane</keyword>
<feature type="transmembrane region" description="Helical" evidence="12">
    <location>
        <begin position="313"/>
        <end position="331"/>
    </location>
</feature>
<keyword evidence="4 15" id="KW-0762">Sugar transport</keyword>
<evidence type="ECO:0000313" key="16">
    <source>
        <dbReference type="Proteomes" id="UP000220005"/>
    </source>
</evidence>
<feature type="transmembrane region" description="Helical" evidence="12">
    <location>
        <begin position="280"/>
        <end position="301"/>
    </location>
</feature>
<dbReference type="Pfam" id="PF00367">
    <property type="entry name" value="PTS_EIIB"/>
    <property type="match status" value="1"/>
</dbReference>
<organism evidence="15 16">
    <name type="scientific">Faecalibacterium prausnitzii</name>
    <dbReference type="NCBI Taxonomy" id="853"/>
    <lineage>
        <taxon>Bacteria</taxon>
        <taxon>Bacillati</taxon>
        <taxon>Bacillota</taxon>
        <taxon>Clostridia</taxon>
        <taxon>Eubacteriales</taxon>
        <taxon>Oscillospiraceae</taxon>
        <taxon>Faecalibacterium</taxon>
    </lineage>
</organism>
<protein>
    <submittedName>
        <fullName evidence="15">PTS glucose transporter subunit IIBC</fullName>
    </submittedName>
</protein>
<dbReference type="CDD" id="cd00212">
    <property type="entry name" value="PTS_IIB_glc"/>
    <property type="match status" value="1"/>
</dbReference>
<evidence type="ECO:0000256" key="10">
    <source>
        <dbReference type="ARBA" id="ARBA00023136"/>
    </source>
</evidence>
<feature type="transmembrane region" description="Helical" evidence="12">
    <location>
        <begin position="237"/>
        <end position="260"/>
    </location>
</feature>
<sequence length="513" mass="55383">MQKLLQKLERFSQALLAPLSYLTAAGLLLVVGALLTSGPLRQLCPALNWPPIRLVGEVLYNGMMVLINNLSAILCVGIAALRTRTEKQEAALLSFMAYLIFLTANHTALDALGRLAQPDGLTGLAATGQTTILGIQVMDTRVAGGVLLGFAAAYIFNHSCEKQFKGLITQVYSGLRWAFLCIAAFAAAFGLAVCFVWPPLQQGVHAITRWIAASGDLGIFLYGFLERLLIPTGLHHLIYMPFQFSALGGSVTVGSVTYTGAYTVTMAEYSNGLPLTGNIVWMYTGFTKTFGYLGIAAAFIFTARKERRKQTAAAILPLAVTASLASITEPVDFLFCFVSPVLWVLHAAITGGFMVLLNALHVRAFTSNLLGSLVFNLSAAPGQTSRAALLYLLGLAEIAVYFVVFTVVIRALDLPTPGRTQEPEQTEKEIDPADVRRLIEALGGPDNIRTVDNCFTRLRVTVKDTSLLDTAALLSMPHKGLVQEGQRLQLVCGLQAAQARRLLDEQLEQCATV</sequence>
<comment type="caution">
    <text evidence="15">The sequence shown here is derived from an EMBL/GenBank/DDBJ whole genome shotgun (WGS) entry which is preliminary data.</text>
</comment>
<dbReference type="Proteomes" id="UP000220005">
    <property type="component" value="Unassembled WGS sequence"/>
</dbReference>
<dbReference type="InterPro" id="IPR013013">
    <property type="entry name" value="PTS_EIIC_1"/>
</dbReference>
<evidence type="ECO:0000256" key="9">
    <source>
        <dbReference type="ARBA" id="ARBA00022989"/>
    </source>
</evidence>
<dbReference type="Pfam" id="PF02378">
    <property type="entry name" value="PTS_EIIC"/>
    <property type="match status" value="1"/>
</dbReference>
<feature type="domain" description="PTS EIIC type-1" evidence="14">
    <location>
        <begin position="2"/>
        <end position="421"/>
    </location>
</feature>
<dbReference type="GO" id="GO:0009401">
    <property type="term" value="P:phosphoenolpyruvate-dependent sugar phosphotransferase system"/>
    <property type="evidence" value="ECO:0007669"/>
    <property type="project" value="UniProtKB-KW"/>
</dbReference>
<keyword evidence="8" id="KW-0418">Kinase</keyword>
<feature type="transmembrane region" description="Helical" evidence="12">
    <location>
        <begin position="58"/>
        <end position="80"/>
    </location>
</feature>
<evidence type="ECO:0000256" key="1">
    <source>
        <dbReference type="ARBA" id="ARBA00004651"/>
    </source>
</evidence>
<dbReference type="PANTHER" id="PTHR30009">
    <property type="entry name" value="CYTOCHROME C-TYPE SYNTHESIS PROTEIN AND PTS TRANSMEMBRANE COMPONENT"/>
    <property type="match status" value="1"/>
</dbReference>
<feature type="transmembrane region" description="Helical" evidence="12">
    <location>
        <begin position="21"/>
        <end position="38"/>
    </location>
</feature>
<dbReference type="PROSITE" id="PS01035">
    <property type="entry name" value="PTS_EIIB_TYPE_1_CYS"/>
    <property type="match status" value="1"/>
</dbReference>
<dbReference type="PANTHER" id="PTHR30009:SF24">
    <property type="entry name" value="PTS SYSTEM, IIBC COMPONENT"/>
    <property type="match status" value="1"/>
</dbReference>
<feature type="transmembrane region" description="Helical" evidence="12">
    <location>
        <begin position="177"/>
        <end position="200"/>
    </location>
</feature>
<comment type="subcellular location">
    <subcellularLocation>
        <location evidence="1">Cell membrane</location>
        <topology evidence="1">Multi-pass membrane protein</topology>
    </subcellularLocation>
</comment>
<evidence type="ECO:0000256" key="3">
    <source>
        <dbReference type="ARBA" id="ARBA00022475"/>
    </source>
</evidence>
<keyword evidence="5" id="KW-0808">Transferase</keyword>
<evidence type="ECO:0000256" key="4">
    <source>
        <dbReference type="ARBA" id="ARBA00022597"/>
    </source>
</evidence>
<feature type="transmembrane region" description="Helical" evidence="12">
    <location>
        <begin position="206"/>
        <end position="225"/>
    </location>
</feature>
<keyword evidence="9 12" id="KW-1133">Transmembrane helix</keyword>
<dbReference type="InterPro" id="IPR018113">
    <property type="entry name" value="PTrfase_EIIB_Cys"/>
</dbReference>
<dbReference type="GO" id="GO:0090563">
    <property type="term" value="F:protein-phosphocysteine-sugar phosphotransferase activity"/>
    <property type="evidence" value="ECO:0007669"/>
    <property type="project" value="TreeGrafter"/>
</dbReference>
<name>A0A2A7AQI7_9FIRM</name>
<dbReference type="NCBIfam" id="TIGR00826">
    <property type="entry name" value="EIIB_glc"/>
    <property type="match status" value="1"/>
</dbReference>
<keyword evidence="6" id="KW-0598">Phosphotransferase system</keyword>
<dbReference type="EMBL" id="NMTY01000016">
    <property type="protein sequence ID" value="PDX81333.1"/>
    <property type="molecule type" value="Genomic_DNA"/>
</dbReference>
<evidence type="ECO:0000256" key="5">
    <source>
        <dbReference type="ARBA" id="ARBA00022679"/>
    </source>
</evidence>
<evidence type="ECO:0000259" key="13">
    <source>
        <dbReference type="PROSITE" id="PS51098"/>
    </source>
</evidence>
<evidence type="ECO:0000256" key="2">
    <source>
        <dbReference type="ARBA" id="ARBA00022448"/>
    </source>
</evidence>
<proteinExistence type="predicted"/>
<dbReference type="InterPro" id="IPR001996">
    <property type="entry name" value="PTS_IIB_1"/>
</dbReference>
<feature type="transmembrane region" description="Helical" evidence="12">
    <location>
        <begin position="337"/>
        <end position="357"/>
    </location>
</feature>
<evidence type="ECO:0000256" key="6">
    <source>
        <dbReference type="ARBA" id="ARBA00022683"/>
    </source>
</evidence>
<keyword evidence="7 12" id="KW-0812">Transmembrane</keyword>
<dbReference type="AlphaFoldDB" id="A0A2A7AQI7"/>
<evidence type="ECO:0000256" key="7">
    <source>
        <dbReference type="ARBA" id="ARBA00022692"/>
    </source>
</evidence>
<dbReference type="GO" id="GO:0005886">
    <property type="term" value="C:plasma membrane"/>
    <property type="evidence" value="ECO:0007669"/>
    <property type="project" value="UniProtKB-SubCell"/>
</dbReference>
<feature type="transmembrane region" description="Helical" evidence="12">
    <location>
        <begin position="92"/>
        <end position="112"/>
    </location>
</feature>
<dbReference type="RefSeq" id="WP_097839585.1">
    <property type="nucleotide sequence ID" value="NZ_NMTY01000016.1"/>
</dbReference>
<feature type="transmembrane region" description="Helical" evidence="12">
    <location>
        <begin position="388"/>
        <end position="409"/>
    </location>
</feature>
<dbReference type="SUPFAM" id="SSF55604">
    <property type="entry name" value="Glucose permease domain IIB"/>
    <property type="match status" value="1"/>
</dbReference>
<evidence type="ECO:0000256" key="12">
    <source>
        <dbReference type="SAM" id="Phobius"/>
    </source>
</evidence>
<gene>
    <name evidence="15" type="ORF">CGS58_08745</name>
</gene>
<accession>A0A2A7AQI7</accession>
<reference evidence="15 16" key="1">
    <citation type="journal article" date="2017" name="Front. Microbiol.">
        <title>New Insights into the Diversity of the Genus Faecalibacterium.</title>
        <authorList>
            <person name="Benevides L."/>
            <person name="Burman S."/>
            <person name="Martin R."/>
            <person name="Robert V."/>
            <person name="Thomas M."/>
            <person name="Miquel S."/>
            <person name="Chain F."/>
            <person name="Sokol H."/>
            <person name="Bermudez-Humaran L.G."/>
            <person name="Morrison M."/>
            <person name="Langella P."/>
            <person name="Azevedo V.A."/>
            <person name="Chatel J.M."/>
            <person name="Soares S."/>
        </authorList>
    </citation>
    <scope>NUCLEOTIDE SEQUENCE [LARGE SCALE GENOMIC DNA]</scope>
    <source>
        <strain evidence="15 16">CNCM I 4575</strain>
    </source>
</reference>
<dbReference type="GO" id="GO:0008982">
    <property type="term" value="F:protein-N(PI)-phosphohistidine-sugar phosphotransferase activity"/>
    <property type="evidence" value="ECO:0007669"/>
    <property type="project" value="InterPro"/>
</dbReference>
<keyword evidence="10 12" id="KW-0472">Membrane</keyword>
<evidence type="ECO:0000256" key="11">
    <source>
        <dbReference type="PROSITE-ProRule" id="PRU00421"/>
    </source>
</evidence>
<feature type="domain" description="PTS EIIB type-1" evidence="13">
    <location>
        <begin position="432"/>
        <end position="513"/>
    </location>
</feature>
<keyword evidence="2" id="KW-0813">Transport</keyword>
<dbReference type="InterPro" id="IPR050429">
    <property type="entry name" value="PTS_Glucose_EIICBA"/>
</dbReference>
<dbReference type="GO" id="GO:0016301">
    <property type="term" value="F:kinase activity"/>
    <property type="evidence" value="ECO:0007669"/>
    <property type="project" value="UniProtKB-KW"/>
</dbReference>
<dbReference type="InterPro" id="IPR003352">
    <property type="entry name" value="PTS_EIIC"/>
</dbReference>
<evidence type="ECO:0000313" key="15">
    <source>
        <dbReference type="EMBL" id="PDX81333.1"/>
    </source>
</evidence>
<evidence type="ECO:0000259" key="14">
    <source>
        <dbReference type="PROSITE" id="PS51103"/>
    </source>
</evidence>
<feature type="active site" description="Phosphocysteine intermediate; for EIIB activity" evidence="11">
    <location>
        <position position="454"/>
    </location>
</feature>
<dbReference type="PROSITE" id="PS51098">
    <property type="entry name" value="PTS_EIIB_TYPE_1"/>
    <property type="match status" value="1"/>
</dbReference>
<dbReference type="PROSITE" id="PS51103">
    <property type="entry name" value="PTS_EIIC_TYPE_1"/>
    <property type="match status" value="1"/>
</dbReference>